<accession>A0A9X5C7H1</accession>
<evidence type="ECO:0000313" key="2">
    <source>
        <dbReference type="EMBL" id="NDO69065.1"/>
    </source>
</evidence>
<dbReference type="Gene3D" id="3.40.50.1010">
    <property type="entry name" value="5'-nuclease"/>
    <property type="match status" value="1"/>
</dbReference>
<dbReference type="OrthoDB" id="9798990at2"/>
<dbReference type="InterPro" id="IPR029060">
    <property type="entry name" value="PIN-like_dom_sf"/>
</dbReference>
<proteinExistence type="predicted"/>
<feature type="domain" description="PIN" evidence="1">
    <location>
        <begin position="4"/>
        <end position="124"/>
    </location>
</feature>
<dbReference type="Proteomes" id="UP000474104">
    <property type="component" value="Unassembled WGS sequence"/>
</dbReference>
<dbReference type="InterPro" id="IPR041705">
    <property type="entry name" value="PIN_Sll0205"/>
</dbReference>
<protein>
    <submittedName>
        <fullName evidence="2">Type II toxin-antitoxin system VapC family toxin</fullName>
    </submittedName>
</protein>
<evidence type="ECO:0000259" key="1">
    <source>
        <dbReference type="Pfam" id="PF01850"/>
    </source>
</evidence>
<dbReference type="InterPro" id="IPR052919">
    <property type="entry name" value="TA_system_RNase"/>
</dbReference>
<evidence type="ECO:0000313" key="3">
    <source>
        <dbReference type="Proteomes" id="UP000474104"/>
    </source>
</evidence>
<organism evidence="2 3">
    <name type="scientific">Schaedlerella arabinosiphila</name>
    <dbReference type="NCBI Taxonomy" id="2044587"/>
    <lineage>
        <taxon>Bacteria</taxon>
        <taxon>Bacillati</taxon>
        <taxon>Bacillota</taxon>
        <taxon>Clostridia</taxon>
        <taxon>Lachnospirales</taxon>
        <taxon>Lachnospiraceae</taxon>
        <taxon>Schaedlerella</taxon>
    </lineage>
</organism>
<reference evidence="2 3" key="1">
    <citation type="submission" date="2019-07" db="EMBL/GenBank/DDBJ databases">
        <title>Draft genome sequences of 15 bacterial species constituting the stable defined intestinal microbiota of the GM15 gnotobiotic mouse model.</title>
        <authorList>
            <person name="Elie C."/>
            <person name="Mathieu A."/>
            <person name="Saliou A."/>
            <person name="Darnaud M."/>
            <person name="Leulier F."/>
            <person name="Tamellini A."/>
        </authorList>
    </citation>
    <scope>NUCLEOTIDE SEQUENCE [LARGE SCALE GENOMIC DNA]</scope>
    <source>
        <strain evidence="3">ASF 502</strain>
    </source>
</reference>
<dbReference type="InterPro" id="IPR002716">
    <property type="entry name" value="PIN_dom"/>
</dbReference>
<dbReference type="PANTHER" id="PTHR36173:SF2">
    <property type="entry name" value="RIBONUCLEASE VAPC16"/>
    <property type="match status" value="1"/>
</dbReference>
<dbReference type="EMBL" id="VIRB01000062">
    <property type="protein sequence ID" value="NDO69065.1"/>
    <property type="molecule type" value="Genomic_DNA"/>
</dbReference>
<name>A0A9X5C7H1_9FIRM</name>
<dbReference type="PANTHER" id="PTHR36173">
    <property type="entry name" value="RIBONUCLEASE VAPC16-RELATED"/>
    <property type="match status" value="1"/>
</dbReference>
<sequence length="134" mass="15475">MNLLLDTHIIVWTVTNSSELPRHARTLLENPENTIYYSIASIWEILVKHAAHPEDFPYTGSQLAEACQKADFLLLEGKLDHILMIDTLEYPKDAPRHKDPFDKLLLAQAKSENMFFVTHDEKIPYYNKPCIIPV</sequence>
<dbReference type="RefSeq" id="WP_004073171.1">
    <property type="nucleotide sequence ID" value="NZ_VIRB01000062.1"/>
</dbReference>
<comment type="caution">
    <text evidence="2">The sequence shown here is derived from an EMBL/GenBank/DDBJ whole genome shotgun (WGS) entry which is preliminary data.</text>
</comment>
<dbReference type="Pfam" id="PF01850">
    <property type="entry name" value="PIN"/>
    <property type="match status" value="1"/>
</dbReference>
<dbReference type="AlphaFoldDB" id="A0A9X5C7H1"/>
<gene>
    <name evidence="2" type="ORF">FMM80_10370</name>
</gene>
<dbReference type="SUPFAM" id="SSF88723">
    <property type="entry name" value="PIN domain-like"/>
    <property type="match status" value="1"/>
</dbReference>
<dbReference type="CDD" id="cd09872">
    <property type="entry name" value="PIN_Sll0205-like"/>
    <property type="match status" value="1"/>
</dbReference>